<accession>A0AC34FED1</accession>
<evidence type="ECO:0000313" key="2">
    <source>
        <dbReference type="WBParaSite" id="ES5_v2.g15717.t1"/>
    </source>
</evidence>
<reference evidence="2" key="1">
    <citation type="submission" date="2022-11" db="UniProtKB">
        <authorList>
            <consortium name="WormBaseParasite"/>
        </authorList>
    </citation>
    <scope>IDENTIFICATION</scope>
</reference>
<sequence length="492" mass="55499">MSETNLQTSDSSTLLNTQALNLPNGTIIVTRSKKRFTIIDTLQKSINRAVYVSSLPNVEGKFVIKAEPPNCQGSGLKMEKAVAAAIQCATPMESERFSEFIDYGDSKIVNFIVWKRLGPSLDELHQMYRQKFSFATSTRINVQTLRAISKLHALGFIHRNIQPSHFVVGEAAKRVVYLISFSLCRSFKLSSKGLDSKRLPPSLQIAKKKSSSKRSTRLSPSSPSTAIFQDSDIPPKKNVDENNNAAMTSIAKESSPIQQYFAPRFWYSSDAGSTLSRLDDIESWLYLSLHFIDPESLPWSKTPLQMLTDIFEMKKHFFFHQYSADIFSILKLIPIEYRRFIDEINATQLNSTPDYEKMILIATKVSQSACPNPNSPYDWEEIPAPLLSDYGEFRVPAPSPATNPSNTGTFSIKKTKTLGTDDPEMDRLVENWQNNFRKLIISGVPRAQAYQRVMGISHPPELATGHWKAVKPKKKKKKSKSVEKIDTTQEQS</sequence>
<organism evidence="1 2">
    <name type="scientific">Panagrolaimus sp. ES5</name>
    <dbReference type="NCBI Taxonomy" id="591445"/>
    <lineage>
        <taxon>Eukaryota</taxon>
        <taxon>Metazoa</taxon>
        <taxon>Ecdysozoa</taxon>
        <taxon>Nematoda</taxon>
        <taxon>Chromadorea</taxon>
        <taxon>Rhabditida</taxon>
        <taxon>Tylenchina</taxon>
        <taxon>Panagrolaimomorpha</taxon>
        <taxon>Panagrolaimoidea</taxon>
        <taxon>Panagrolaimidae</taxon>
        <taxon>Panagrolaimus</taxon>
    </lineage>
</organism>
<dbReference type="Proteomes" id="UP000887579">
    <property type="component" value="Unplaced"/>
</dbReference>
<proteinExistence type="predicted"/>
<dbReference type="WBParaSite" id="ES5_v2.g15717.t1">
    <property type="protein sequence ID" value="ES5_v2.g15717.t1"/>
    <property type="gene ID" value="ES5_v2.g15717"/>
</dbReference>
<protein>
    <submittedName>
        <fullName evidence="2">Protein kinase domain-containing protein</fullName>
    </submittedName>
</protein>
<name>A0AC34FED1_9BILA</name>
<evidence type="ECO:0000313" key="1">
    <source>
        <dbReference type="Proteomes" id="UP000887579"/>
    </source>
</evidence>